<dbReference type="GO" id="GO:0065002">
    <property type="term" value="P:intracellular protein transmembrane transport"/>
    <property type="evidence" value="ECO:0007669"/>
    <property type="project" value="TreeGrafter"/>
</dbReference>
<keyword evidence="5 11" id="KW-1003">Cell membrane</keyword>
<dbReference type="Proteomes" id="UP000002964">
    <property type="component" value="Unassembled WGS sequence"/>
</dbReference>
<evidence type="ECO:0000256" key="7">
    <source>
        <dbReference type="ARBA" id="ARBA00022927"/>
    </source>
</evidence>
<comment type="subcellular location">
    <subcellularLocation>
        <location evidence="1 11">Cell membrane</location>
        <topology evidence="1 11">Multi-pass membrane protein</topology>
    </subcellularLocation>
</comment>
<keyword evidence="6 11" id="KW-0812">Transmembrane</keyword>
<reference evidence="14" key="1">
    <citation type="submission" date="2011-06" db="EMBL/GenBank/DDBJ databases">
        <authorList>
            <consortium name="US DOE Joint Genome Institute (JGI-PGF)"/>
            <person name="Lucas S."/>
            <person name="Han J."/>
            <person name="Lapidus A."/>
            <person name="Cheng J.-F."/>
            <person name="Goodwin L."/>
            <person name="Pitluck S."/>
            <person name="Peters L."/>
            <person name="Land M.L."/>
            <person name="Hauser L."/>
            <person name="Vogl K."/>
            <person name="Liu Z."/>
            <person name="Overmann J."/>
            <person name="Frigaard N.-U."/>
            <person name="Bryant D.A."/>
            <person name="Woyke T.J."/>
        </authorList>
    </citation>
    <scope>NUCLEOTIDE SEQUENCE [LARGE SCALE GENOMIC DNA]</scope>
    <source>
        <strain evidence="14">970</strain>
    </source>
</reference>
<dbReference type="STRING" id="631362.Thi970DRAFT_00541"/>
<proteinExistence type="inferred from homology"/>
<feature type="transmembrane region" description="Helical" evidence="11">
    <location>
        <begin position="56"/>
        <end position="74"/>
    </location>
</feature>
<evidence type="ECO:0000256" key="11">
    <source>
        <dbReference type="RuleBase" id="RU365087"/>
    </source>
</evidence>
<organism evidence="13 14">
    <name type="scientific">Thiorhodovibrio frisius</name>
    <dbReference type="NCBI Taxonomy" id="631362"/>
    <lineage>
        <taxon>Bacteria</taxon>
        <taxon>Pseudomonadati</taxon>
        <taxon>Pseudomonadota</taxon>
        <taxon>Gammaproteobacteria</taxon>
        <taxon>Chromatiales</taxon>
        <taxon>Chromatiaceae</taxon>
        <taxon>Thiorhodovibrio</taxon>
    </lineage>
</organism>
<comment type="caution">
    <text evidence="11">Lacks conserved residue(s) required for the propagation of feature annotation.</text>
</comment>
<feature type="region of interest" description="Disordered" evidence="12">
    <location>
        <begin position="104"/>
        <end position="190"/>
    </location>
</feature>
<sequence>MQTVLTILHLLLAIGLIALVLIQHGKGADAGAAFGSGASATVFGAQGSGNFLSRSTAILATAFFLTSIALAYYATKVEEPAGLMDALPASEPGVSESALPFAVEPEGGQSAEEVGQGTGENGIGDLPPGARSMGTEAESSDVPLGDLPAHLSGEAAEGTSPDFQDLAPVDAVGNDAAGDDSQSQSDTKEQ</sequence>
<evidence type="ECO:0000256" key="6">
    <source>
        <dbReference type="ARBA" id="ARBA00022692"/>
    </source>
</evidence>
<evidence type="ECO:0000256" key="5">
    <source>
        <dbReference type="ARBA" id="ARBA00022475"/>
    </source>
</evidence>
<dbReference type="GO" id="GO:0005886">
    <property type="term" value="C:plasma membrane"/>
    <property type="evidence" value="ECO:0007669"/>
    <property type="project" value="UniProtKB-SubCell"/>
</dbReference>
<dbReference type="RefSeq" id="WP_009146987.1">
    <property type="nucleotide sequence ID" value="NZ_CP121471.1"/>
</dbReference>
<evidence type="ECO:0000256" key="2">
    <source>
        <dbReference type="ARBA" id="ARBA00008445"/>
    </source>
</evidence>
<evidence type="ECO:0000256" key="12">
    <source>
        <dbReference type="SAM" id="MobiDB-lite"/>
    </source>
</evidence>
<dbReference type="PRINTS" id="PR01651">
    <property type="entry name" value="SECGEXPORT"/>
</dbReference>
<name>H8YWS6_9GAMM</name>
<dbReference type="HOGENOM" id="CLU_094156_2_0_6"/>
<dbReference type="GO" id="GO:0015450">
    <property type="term" value="F:protein-transporting ATPase activity"/>
    <property type="evidence" value="ECO:0007669"/>
    <property type="project" value="UniProtKB-UniRule"/>
</dbReference>
<evidence type="ECO:0000256" key="1">
    <source>
        <dbReference type="ARBA" id="ARBA00004651"/>
    </source>
</evidence>
<dbReference type="PANTHER" id="PTHR34182">
    <property type="entry name" value="PROTEIN-EXPORT MEMBRANE PROTEIN SECG"/>
    <property type="match status" value="1"/>
</dbReference>
<protein>
    <recommendedName>
        <fullName evidence="3 11">Protein-export membrane protein SecG</fullName>
    </recommendedName>
</protein>
<dbReference type="NCBIfam" id="TIGR00810">
    <property type="entry name" value="secG"/>
    <property type="match status" value="1"/>
</dbReference>
<keyword evidence="10 11" id="KW-0472">Membrane</keyword>
<evidence type="ECO:0000256" key="4">
    <source>
        <dbReference type="ARBA" id="ARBA00022448"/>
    </source>
</evidence>
<keyword evidence="4 11" id="KW-0813">Transport</keyword>
<dbReference type="InterPro" id="IPR004692">
    <property type="entry name" value="SecG"/>
</dbReference>
<feature type="compositionally biased region" description="Low complexity" evidence="12">
    <location>
        <begin position="167"/>
        <end position="190"/>
    </location>
</feature>
<dbReference type="OrthoDB" id="9813947at2"/>
<dbReference type="GO" id="GO:0043952">
    <property type="term" value="P:protein transport by the Sec complex"/>
    <property type="evidence" value="ECO:0007669"/>
    <property type="project" value="TreeGrafter"/>
</dbReference>
<dbReference type="EMBL" id="JH603168">
    <property type="protein sequence ID" value="EIC22902.1"/>
    <property type="molecule type" value="Genomic_DNA"/>
</dbReference>
<evidence type="ECO:0000313" key="13">
    <source>
        <dbReference type="EMBL" id="EIC22902.1"/>
    </source>
</evidence>
<dbReference type="AlphaFoldDB" id="H8YWS6"/>
<dbReference type="Pfam" id="PF03840">
    <property type="entry name" value="SecG"/>
    <property type="match status" value="1"/>
</dbReference>
<comment type="function">
    <text evidence="11">Involved in protein export. Participates in an early event of protein translocation.</text>
</comment>
<reference evidence="13 14" key="2">
    <citation type="submission" date="2011-11" db="EMBL/GenBank/DDBJ databases">
        <authorList>
            <consortium name="US DOE Joint Genome Institute"/>
            <person name="Lucas S."/>
            <person name="Han J."/>
            <person name="Lapidus A."/>
            <person name="Cheng J.-F."/>
            <person name="Goodwin L."/>
            <person name="Pitluck S."/>
            <person name="Peters L."/>
            <person name="Ovchinnikova G."/>
            <person name="Zhang X."/>
            <person name="Detter J.C."/>
            <person name="Han C."/>
            <person name="Tapia R."/>
            <person name="Land M."/>
            <person name="Hauser L."/>
            <person name="Kyrpides N."/>
            <person name="Ivanova N."/>
            <person name="Pagani I."/>
            <person name="Vogl K."/>
            <person name="Liu Z."/>
            <person name="Overmann J."/>
            <person name="Frigaard N.-U."/>
            <person name="Bryant D."/>
            <person name="Woyke T."/>
        </authorList>
    </citation>
    <scope>NUCLEOTIDE SEQUENCE [LARGE SCALE GENOMIC DNA]</scope>
    <source>
        <strain evidence="13 14">970</strain>
    </source>
</reference>
<keyword evidence="7 11" id="KW-0653">Protein transport</keyword>
<dbReference type="GO" id="GO:0009306">
    <property type="term" value="P:protein secretion"/>
    <property type="evidence" value="ECO:0007669"/>
    <property type="project" value="UniProtKB-UniRule"/>
</dbReference>
<dbReference type="PANTHER" id="PTHR34182:SF1">
    <property type="entry name" value="PROTEIN-EXPORT MEMBRANE PROTEIN SECG"/>
    <property type="match status" value="1"/>
</dbReference>
<comment type="similarity">
    <text evidence="2 11">Belongs to the SecG family.</text>
</comment>
<accession>H8YWS6</accession>
<keyword evidence="14" id="KW-1185">Reference proteome</keyword>
<gene>
    <name evidence="13" type="ORF">Thi970DRAFT_00541</name>
</gene>
<evidence type="ECO:0000256" key="8">
    <source>
        <dbReference type="ARBA" id="ARBA00022989"/>
    </source>
</evidence>
<evidence type="ECO:0000256" key="9">
    <source>
        <dbReference type="ARBA" id="ARBA00023010"/>
    </source>
</evidence>
<dbReference type="eggNOG" id="COG1314">
    <property type="taxonomic scope" value="Bacteria"/>
</dbReference>
<evidence type="ECO:0000256" key="3">
    <source>
        <dbReference type="ARBA" id="ARBA00017876"/>
    </source>
</evidence>
<evidence type="ECO:0000256" key="10">
    <source>
        <dbReference type="ARBA" id="ARBA00023136"/>
    </source>
</evidence>
<keyword evidence="8 11" id="KW-1133">Transmembrane helix</keyword>
<evidence type="ECO:0000313" key="14">
    <source>
        <dbReference type="Proteomes" id="UP000002964"/>
    </source>
</evidence>
<keyword evidence="9 11" id="KW-0811">Translocation</keyword>